<protein>
    <recommendedName>
        <fullName evidence="2">Casein kinase substrate phosphoprotein PP28 domain-containing protein</fullName>
    </recommendedName>
</protein>
<feature type="compositionally biased region" description="Basic and acidic residues" evidence="1">
    <location>
        <begin position="73"/>
        <end position="91"/>
    </location>
</feature>
<reference evidence="3" key="1">
    <citation type="submission" date="2022-08" db="UniProtKB">
        <authorList>
            <consortium name="EnsemblMetazoa"/>
        </authorList>
    </citation>
    <scope>IDENTIFICATION</scope>
</reference>
<sequence>LCKTLLPPPPIRSPDVPAPARWYSRPLPVYCDRASRRELVFIRRQCKFATMPRGKYVNHKGRNRNFTNPEELEAQRKKDEEEKKWRKTREQDSDEDEDEDGDGEENDSDESESEEEENAKGAAGVIQIQNPNRVAKKSHRKVEEVAEDDEPQLTRREKEELEKQRAAAAYQKRHAEGKTAQAKADLARLAIIKQHRAEAAARREAEKKEKEAKMKSGAS</sequence>
<evidence type="ECO:0000313" key="3">
    <source>
        <dbReference type="EnsemblMetazoa" id="ACOM041393-PA.1"/>
    </source>
</evidence>
<accession>A0A8W7Q241</accession>
<evidence type="ECO:0000259" key="2">
    <source>
        <dbReference type="Pfam" id="PF10252"/>
    </source>
</evidence>
<dbReference type="PANTHER" id="PTHR22055">
    <property type="entry name" value="28 KDA HEAT- AND ACID-STABLE PHOSPHOPROTEIN PDGF-ASSOCIATED PROTEIN"/>
    <property type="match status" value="1"/>
</dbReference>
<proteinExistence type="predicted"/>
<feature type="compositionally biased region" description="Basic and acidic residues" evidence="1">
    <location>
        <begin position="152"/>
        <end position="165"/>
    </location>
</feature>
<dbReference type="InterPro" id="IPR039876">
    <property type="entry name" value="HAP28"/>
</dbReference>
<feature type="region of interest" description="Disordered" evidence="1">
    <location>
        <begin position="55"/>
        <end position="181"/>
    </location>
</feature>
<feature type="compositionally biased region" description="Acidic residues" evidence="1">
    <location>
        <begin position="92"/>
        <end position="117"/>
    </location>
</feature>
<dbReference type="Proteomes" id="UP000075882">
    <property type="component" value="Unassembled WGS sequence"/>
</dbReference>
<dbReference type="InterPro" id="IPR019380">
    <property type="entry name" value="Casein_kinase_sb_PP28"/>
</dbReference>
<dbReference type="Pfam" id="PF10252">
    <property type="entry name" value="PP28"/>
    <property type="match status" value="1"/>
</dbReference>
<dbReference type="VEuPathDB" id="VectorBase:ACON2_040255"/>
<feature type="region of interest" description="Disordered" evidence="1">
    <location>
        <begin position="1"/>
        <end position="20"/>
    </location>
</feature>
<feature type="compositionally biased region" description="Pro residues" evidence="1">
    <location>
        <begin position="1"/>
        <end position="12"/>
    </location>
</feature>
<dbReference type="AlphaFoldDB" id="A0A8W7Q241"/>
<dbReference type="EnsemblMetazoa" id="ACOM041393-RA">
    <property type="protein sequence ID" value="ACOM041393-PA.1"/>
    <property type="gene ID" value="ACOM041393"/>
</dbReference>
<evidence type="ECO:0000256" key="1">
    <source>
        <dbReference type="SAM" id="MobiDB-lite"/>
    </source>
</evidence>
<name>A0A8W7Q241_ANOCL</name>
<organism evidence="3">
    <name type="scientific">Anopheles coluzzii</name>
    <name type="common">African malaria mosquito</name>
    <dbReference type="NCBI Taxonomy" id="1518534"/>
    <lineage>
        <taxon>Eukaryota</taxon>
        <taxon>Metazoa</taxon>
        <taxon>Ecdysozoa</taxon>
        <taxon>Arthropoda</taxon>
        <taxon>Hexapoda</taxon>
        <taxon>Insecta</taxon>
        <taxon>Pterygota</taxon>
        <taxon>Neoptera</taxon>
        <taxon>Endopterygota</taxon>
        <taxon>Diptera</taxon>
        <taxon>Nematocera</taxon>
        <taxon>Culicoidea</taxon>
        <taxon>Culicidae</taxon>
        <taxon>Anophelinae</taxon>
        <taxon>Anopheles</taxon>
    </lineage>
</organism>
<feature type="domain" description="Casein kinase substrate phosphoprotein PP28" evidence="2">
    <location>
        <begin position="130"/>
        <end position="209"/>
    </location>
</feature>
<feature type="region of interest" description="Disordered" evidence="1">
    <location>
        <begin position="200"/>
        <end position="219"/>
    </location>
</feature>